<dbReference type="InterPro" id="IPR001353">
    <property type="entry name" value="Proteasome_sua/b"/>
</dbReference>
<reference evidence="3" key="2">
    <citation type="submission" date="2013-04" db="UniProtKB">
        <authorList>
            <consortium name="EnsemblPlants"/>
        </authorList>
    </citation>
    <scope>IDENTIFICATION</scope>
</reference>
<dbReference type="Pfam" id="PF00227">
    <property type="entry name" value="Proteasome"/>
    <property type="match status" value="1"/>
</dbReference>
<keyword evidence="4" id="KW-1185">Reference proteome</keyword>
<evidence type="ECO:0000259" key="2">
    <source>
        <dbReference type="SMART" id="SM00948"/>
    </source>
</evidence>
<evidence type="ECO:0000313" key="3">
    <source>
        <dbReference type="EnsemblPlants" id="OB07G18530.1"/>
    </source>
</evidence>
<dbReference type="STRING" id="4533.J3MKC1"/>
<dbReference type="SUPFAM" id="SSF56235">
    <property type="entry name" value="N-terminal nucleophile aminohydrolases (Ntn hydrolases)"/>
    <property type="match status" value="1"/>
</dbReference>
<evidence type="ECO:0000313" key="4">
    <source>
        <dbReference type="Proteomes" id="UP000006038"/>
    </source>
</evidence>
<name>J3MKC1_ORYBR</name>
<dbReference type="Pfam" id="PF10584">
    <property type="entry name" value="Proteasome_A_N"/>
    <property type="match status" value="1"/>
</dbReference>
<dbReference type="SMART" id="SM00948">
    <property type="entry name" value="Proteasome_A_N"/>
    <property type="match status" value="1"/>
</dbReference>
<dbReference type="InterPro" id="IPR029055">
    <property type="entry name" value="Ntn_hydrolases_N"/>
</dbReference>
<comment type="subunit">
    <text evidence="1">The 26S proteasome consists of a 20S proteasome core and two 19S regulatory subunits. The 20S proteasome core is composed of 28 subunits that are arranged in four stacked rings, resulting in a barrel-shaped structure. The two end rings are each formed by seven alpha subunits, and the two central rings are each formed by seven beta subunits. The catalytic chamber with the active sites is on the inside of the barrel.</text>
</comment>
<reference evidence="3" key="1">
    <citation type="journal article" date="2013" name="Nat. Commun.">
        <title>Whole-genome sequencing of Oryza brachyantha reveals mechanisms underlying Oryza genome evolution.</title>
        <authorList>
            <person name="Chen J."/>
            <person name="Huang Q."/>
            <person name="Gao D."/>
            <person name="Wang J."/>
            <person name="Lang Y."/>
            <person name="Liu T."/>
            <person name="Li B."/>
            <person name="Bai Z."/>
            <person name="Luis Goicoechea J."/>
            <person name="Liang C."/>
            <person name="Chen C."/>
            <person name="Zhang W."/>
            <person name="Sun S."/>
            <person name="Liao Y."/>
            <person name="Zhang X."/>
            <person name="Yang L."/>
            <person name="Song C."/>
            <person name="Wang M."/>
            <person name="Shi J."/>
            <person name="Liu G."/>
            <person name="Liu J."/>
            <person name="Zhou H."/>
            <person name="Zhou W."/>
            <person name="Yu Q."/>
            <person name="An N."/>
            <person name="Chen Y."/>
            <person name="Cai Q."/>
            <person name="Wang B."/>
            <person name="Liu B."/>
            <person name="Min J."/>
            <person name="Huang Y."/>
            <person name="Wu H."/>
            <person name="Li Z."/>
            <person name="Zhang Y."/>
            <person name="Yin Y."/>
            <person name="Song W."/>
            <person name="Jiang J."/>
            <person name="Jackson S.A."/>
            <person name="Wing R.A."/>
            <person name="Wang J."/>
            <person name="Chen M."/>
        </authorList>
    </citation>
    <scope>NUCLEOTIDE SEQUENCE [LARGE SCALE GENOMIC DNA]</scope>
    <source>
        <strain evidence="3">cv. IRGC 101232</strain>
    </source>
</reference>
<evidence type="ECO:0000256" key="1">
    <source>
        <dbReference type="ARBA" id="ARBA00026071"/>
    </source>
</evidence>
<accession>J3MKC1</accession>
<dbReference type="EnsemblPlants" id="OB07G18530.1">
    <property type="protein sequence ID" value="OB07G18530.1"/>
    <property type="gene ID" value="OB07G18530"/>
</dbReference>
<dbReference type="eggNOG" id="KOG0183">
    <property type="taxonomic scope" value="Eukaryota"/>
</dbReference>
<organism evidence="3">
    <name type="scientific">Oryza brachyantha</name>
    <name type="common">malo sina</name>
    <dbReference type="NCBI Taxonomy" id="4533"/>
    <lineage>
        <taxon>Eukaryota</taxon>
        <taxon>Viridiplantae</taxon>
        <taxon>Streptophyta</taxon>
        <taxon>Embryophyta</taxon>
        <taxon>Tracheophyta</taxon>
        <taxon>Spermatophyta</taxon>
        <taxon>Magnoliopsida</taxon>
        <taxon>Liliopsida</taxon>
        <taxon>Poales</taxon>
        <taxon>Poaceae</taxon>
        <taxon>BOP clade</taxon>
        <taxon>Oryzoideae</taxon>
        <taxon>Oryzeae</taxon>
        <taxon>Oryzinae</taxon>
        <taxon>Oryza</taxon>
    </lineage>
</organism>
<dbReference type="AlphaFoldDB" id="J3MKC1"/>
<proteinExistence type="predicted"/>
<sequence length="128" mass="14312">MVRYDRTITVFSLDGHLFQVEYDLGPSARGTPLSASMAPTPSSPPYPQFRSMSKIAGIDTHIALVCTGLKADARVLINRACVKWQSHHLRHLLRLEGQCHWPQPQLHARVPGKELQGDLLCPKLLPRP</sequence>
<protein>
    <recommendedName>
        <fullName evidence="2">Proteasome alpha-type subunits domain-containing protein</fullName>
    </recommendedName>
</protein>
<dbReference type="OMA" id="THIALVC"/>
<dbReference type="Proteomes" id="UP000006038">
    <property type="component" value="Chromosome 7"/>
</dbReference>
<dbReference type="Gramene" id="OB07G18530.1">
    <property type="protein sequence ID" value="OB07G18530.1"/>
    <property type="gene ID" value="OB07G18530"/>
</dbReference>
<dbReference type="GO" id="GO:0006511">
    <property type="term" value="P:ubiquitin-dependent protein catabolic process"/>
    <property type="evidence" value="ECO:0007669"/>
    <property type="project" value="InterPro"/>
</dbReference>
<dbReference type="Gene3D" id="3.60.20.10">
    <property type="entry name" value="Glutamine Phosphoribosylpyrophosphate, subunit 1, domain 1"/>
    <property type="match status" value="1"/>
</dbReference>
<dbReference type="HOGENOM" id="CLU_1963000_0_0_1"/>
<dbReference type="GO" id="GO:0019773">
    <property type="term" value="C:proteasome core complex, alpha-subunit complex"/>
    <property type="evidence" value="ECO:0007669"/>
    <property type="project" value="InterPro"/>
</dbReference>
<dbReference type="InterPro" id="IPR000426">
    <property type="entry name" value="Proteasome_asu_N"/>
</dbReference>
<feature type="domain" description="Proteasome alpha-type subunits" evidence="2">
    <location>
        <begin position="4"/>
        <end position="26"/>
    </location>
</feature>